<feature type="region of interest" description="Disordered" evidence="3">
    <location>
        <begin position="209"/>
        <end position="289"/>
    </location>
</feature>
<sequence>MSAPLKPHWVQPSHPEIQEVLIGSNGDSEFTTKSISRVDLPPFALFAPMASPPVTPAAAATYATVQVGRNQHINLNSDLLYINHSCEPSLLFDTSSRNVWVGPKGLKAGDELTFFYPSTEWDMAQPFTCFCGTPSCRGRISGARSMTQDQLAGLWLNGHIWELLNEQRQQKQQQSKTARPENGTSSHAAAAANAPSAIEQALKEELARAEESLHKADQATEAARRALAAHRSGLATNGKAHTSNGTNGTTNGVNGTNGVSKPVPNDEARHGTSSRELGGELGGDTAERA</sequence>
<evidence type="ECO:0000313" key="6">
    <source>
        <dbReference type="Proteomes" id="UP000031575"/>
    </source>
</evidence>
<keyword evidence="6" id="KW-1185">Reference proteome</keyword>
<dbReference type="Proteomes" id="UP000031575">
    <property type="component" value="Unassembled WGS sequence"/>
</dbReference>
<evidence type="ECO:0000256" key="2">
    <source>
        <dbReference type="ARBA" id="ARBA00022679"/>
    </source>
</evidence>
<dbReference type="RefSeq" id="XP_040619429.1">
    <property type="nucleotide sequence ID" value="XM_040760211.1"/>
</dbReference>
<evidence type="ECO:0000256" key="3">
    <source>
        <dbReference type="SAM" id="MobiDB-lite"/>
    </source>
</evidence>
<dbReference type="Gene3D" id="2.170.270.10">
    <property type="entry name" value="SET domain"/>
    <property type="match status" value="1"/>
</dbReference>
<dbReference type="GO" id="GO:0032259">
    <property type="term" value="P:methylation"/>
    <property type="evidence" value="ECO:0007669"/>
    <property type="project" value="UniProtKB-KW"/>
</dbReference>
<name>A0A0C2EXN9_9PEZI</name>
<evidence type="ECO:0000259" key="4">
    <source>
        <dbReference type="PROSITE" id="PS50868"/>
    </source>
</evidence>
<dbReference type="GeneID" id="63675132"/>
<keyword evidence="2" id="KW-0808">Transferase</keyword>
<dbReference type="VEuPathDB" id="FungiDB:SPBR_01901"/>
<evidence type="ECO:0000256" key="1">
    <source>
        <dbReference type="ARBA" id="ARBA00022603"/>
    </source>
</evidence>
<accession>A0A0C2EXN9</accession>
<reference evidence="5 6" key="1">
    <citation type="journal article" date="2014" name="BMC Genomics">
        <title>Comparative genomics of the major fungal agents of human and animal Sporotrichosis: Sporothrix schenckii and Sporothrix brasiliensis.</title>
        <authorList>
            <person name="Teixeira M.M."/>
            <person name="de Almeida L.G."/>
            <person name="Kubitschek-Barreira P."/>
            <person name="Alves F.L."/>
            <person name="Kioshima E.S."/>
            <person name="Abadio A.K."/>
            <person name="Fernandes L."/>
            <person name="Derengowski L.S."/>
            <person name="Ferreira K.S."/>
            <person name="Souza R.C."/>
            <person name="Ruiz J.C."/>
            <person name="de Andrade N.C."/>
            <person name="Paes H.C."/>
            <person name="Nicola A.M."/>
            <person name="Albuquerque P."/>
            <person name="Gerber A.L."/>
            <person name="Martins V.P."/>
            <person name="Peconick L.D."/>
            <person name="Neto A.V."/>
            <person name="Chaucanez C.B."/>
            <person name="Silva P.A."/>
            <person name="Cunha O.L."/>
            <person name="de Oliveira F.F."/>
            <person name="dos Santos T.C."/>
            <person name="Barros A.L."/>
            <person name="Soares M.A."/>
            <person name="de Oliveira L.M."/>
            <person name="Marini M.M."/>
            <person name="Villalobos-Duno H."/>
            <person name="Cunha M.M."/>
            <person name="de Hoog S."/>
            <person name="da Silveira J.F."/>
            <person name="Henrissat B."/>
            <person name="Nino-Vega G.A."/>
            <person name="Cisalpino P.S."/>
            <person name="Mora-Montes H.M."/>
            <person name="Almeida S.R."/>
            <person name="Stajich J.E."/>
            <person name="Lopes-Bezerra L.M."/>
            <person name="Vasconcelos A.T."/>
            <person name="Felipe M.S."/>
        </authorList>
    </citation>
    <scope>NUCLEOTIDE SEQUENCE [LARGE SCALE GENOMIC DNA]</scope>
    <source>
        <strain evidence="5 6">5110</strain>
    </source>
</reference>
<gene>
    <name evidence="5" type="ORF">SPBR_01901</name>
</gene>
<keyword evidence="1" id="KW-0489">Methyltransferase</keyword>
<feature type="compositionally biased region" description="Low complexity" evidence="3">
    <location>
        <begin position="242"/>
        <end position="260"/>
    </location>
</feature>
<dbReference type="PANTHER" id="PTHR12350">
    <property type="entry name" value="HISTONE-LYSINE N-METHYLTRANSFERASE-RELATED"/>
    <property type="match status" value="1"/>
</dbReference>
<proteinExistence type="predicted"/>
<organism evidence="5 6">
    <name type="scientific">Sporothrix brasiliensis 5110</name>
    <dbReference type="NCBI Taxonomy" id="1398154"/>
    <lineage>
        <taxon>Eukaryota</taxon>
        <taxon>Fungi</taxon>
        <taxon>Dikarya</taxon>
        <taxon>Ascomycota</taxon>
        <taxon>Pezizomycotina</taxon>
        <taxon>Sordariomycetes</taxon>
        <taxon>Sordariomycetidae</taxon>
        <taxon>Ophiostomatales</taxon>
        <taxon>Ophiostomataceae</taxon>
        <taxon>Sporothrix</taxon>
    </lineage>
</organism>
<dbReference type="PROSITE" id="PS50868">
    <property type="entry name" value="POST_SET"/>
    <property type="match status" value="1"/>
</dbReference>
<feature type="compositionally biased region" description="Low complexity" evidence="3">
    <location>
        <begin position="225"/>
        <end position="235"/>
    </location>
</feature>
<dbReference type="SUPFAM" id="SSF82199">
    <property type="entry name" value="SET domain"/>
    <property type="match status" value="1"/>
</dbReference>
<dbReference type="InterPro" id="IPR053201">
    <property type="entry name" value="Flavunoidine_N-MTase"/>
</dbReference>
<dbReference type="HOGENOM" id="CLU_073382_1_0_1"/>
<feature type="domain" description="Post-SET" evidence="4">
    <location>
        <begin position="125"/>
        <end position="141"/>
    </location>
</feature>
<feature type="compositionally biased region" description="Basic and acidic residues" evidence="3">
    <location>
        <begin position="209"/>
        <end position="224"/>
    </location>
</feature>
<evidence type="ECO:0000313" key="5">
    <source>
        <dbReference type="EMBL" id="KIH91419.1"/>
    </source>
</evidence>
<feature type="region of interest" description="Disordered" evidence="3">
    <location>
        <begin position="167"/>
        <end position="195"/>
    </location>
</feature>
<protein>
    <recommendedName>
        <fullName evidence="4">Post-SET domain-containing protein</fullName>
    </recommendedName>
</protein>
<dbReference type="AlphaFoldDB" id="A0A0C2EXN9"/>
<dbReference type="EMBL" id="AWTV01000007">
    <property type="protein sequence ID" value="KIH91419.1"/>
    <property type="molecule type" value="Genomic_DNA"/>
</dbReference>
<dbReference type="GO" id="GO:0008168">
    <property type="term" value="F:methyltransferase activity"/>
    <property type="evidence" value="ECO:0007669"/>
    <property type="project" value="UniProtKB-KW"/>
</dbReference>
<comment type="caution">
    <text evidence="5">The sequence shown here is derived from an EMBL/GenBank/DDBJ whole genome shotgun (WGS) entry which is preliminary data.</text>
</comment>
<dbReference type="InterPro" id="IPR046341">
    <property type="entry name" value="SET_dom_sf"/>
</dbReference>
<dbReference type="InterPro" id="IPR003616">
    <property type="entry name" value="Post-SET_dom"/>
</dbReference>
<dbReference type="OrthoDB" id="5984008at2759"/>
<dbReference type="PANTHER" id="PTHR12350:SF19">
    <property type="entry name" value="SET DOMAIN-CONTAINING PROTEIN"/>
    <property type="match status" value="1"/>
</dbReference>